<dbReference type="Gene3D" id="3.30.2010.10">
    <property type="entry name" value="Metalloproteases ('zincins'), catalytic domain"/>
    <property type="match status" value="1"/>
</dbReference>
<dbReference type="GO" id="GO:0055085">
    <property type="term" value="P:transmembrane transport"/>
    <property type="evidence" value="ECO:0007669"/>
    <property type="project" value="InterPro"/>
</dbReference>
<dbReference type="GO" id="GO:0031992">
    <property type="term" value="F:energy transducer activity"/>
    <property type="evidence" value="ECO:0007669"/>
    <property type="project" value="InterPro"/>
</dbReference>
<dbReference type="PROSITE" id="PS52015">
    <property type="entry name" value="TONB_CTD"/>
    <property type="match status" value="1"/>
</dbReference>
<dbReference type="InterPro" id="IPR008756">
    <property type="entry name" value="Peptidase_M56"/>
</dbReference>
<dbReference type="InterPro" id="IPR006260">
    <property type="entry name" value="TonB/TolA_C"/>
</dbReference>
<keyword evidence="3 5" id="KW-1133">Transmembrane helix</keyword>
<gene>
    <name evidence="7" type="ORF">ELE36_17050</name>
</gene>
<dbReference type="KEGG" id="xbc:ELE36_17050"/>
<organism evidence="7 8">
    <name type="scientific">Pseudolysobacter antarcticus</name>
    <dbReference type="NCBI Taxonomy" id="2511995"/>
    <lineage>
        <taxon>Bacteria</taxon>
        <taxon>Pseudomonadati</taxon>
        <taxon>Pseudomonadota</taxon>
        <taxon>Gammaproteobacteria</taxon>
        <taxon>Lysobacterales</taxon>
        <taxon>Rhodanobacteraceae</taxon>
        <taxon>Pseudolysobacter</taxon>
    </lineage>
</organism>
<dbReference type="InterPro" id="IPR052173">
    <property type="entry name" value="Beta-lactam_resp_regulator"/>
</dbReference>
<feature type="domain" description="TonB C-terminal" evidence="6">
    <location>
        <begin position="458"/>
        <end position="552"/>
    </location>
</feature>
<evidence type="ECO:0000256" key="5">
    <source>
        <dbReference type="RuleBase" id="RU362123"/>
    </source>
</evidence>
<sequence length="621" mass="67976">MQTYEVYWLQISQTLGWTFLHFLWQGLLIALLYAVFRNFVQRPTRRYALGISALLVMALAPTLTALRTWQQVAAQPEALAFGSGLPASSSAENSTTAALQVVGPSAVNSVLPWLGAIWLCGVLLLSLNSLRHWRRMHWLLHHDAAPVPEWQYDLLRLCDRFAIWPRVRLLQSRHVLTPTLIGWLKPIILLPVSVLGGFTPQQIEMIIAHELGHVRRWDYLLNLFQVALETVLFYHPAVHWISRDVRNVRETCCDDLVIELGCGTPLAYAHTLANLEGLRVDLPAPALAANGGMLLARVRRIVGVEHEVSEPLPMRQHGWLLVLLLIAAVAMSMRLPVRANSDARSIFAVIQTVPARLVQQAYGVLIRARKDAVVQPNADLLSAAASTAIPSVVPSAPVAVAHANLQPAALSTETFVPAKIEKPSTALGMIEAKNALQVSNISSAPAPLQLTALSQSSEVAKRPTALYRSAPIYPTGARENGEQGRVTLSFNIASDGSVQNIETVSNRGNEQFVASAVEALRQWRFDVDSVSPTIERYTQDFDFALGKGAKKAEADDSNCKVSTGSHICRPDGANNARLWHVASERNTQDFGFASDKPAKKTEADDSSCVVSTGSHICRTDG</sequence>
<dbReference type="InterPro" id="IPR037682">
    <property type="entry name" value="TonB_C"/>
</dbReference>
<dbReference type="AlphaFoldDB" id="A0A411HN82"/>
<keyword evidence="5" id="KW-0735">Signal-anchor</keyword>
<dbReference type="GO" id="GO:0030288">
    <property type="term" value="C:outer membrane-bounded periplasmic space"/>
    <property type="evidence" value="ECO:0007669"/>
    <property type="project" value="InterPro"/>
</dbReference>
<dbReference type="CDD" id="cd07341">
    <property type="entry name" value="M56_BlaR1_MecR1_like"/>
    <property type="match status" value="1"/>
</dbReference>
<dbReference type="Gene3D" id="3.30.1150.10">
    <property type="match status" value="1"/>
</dbReference>
<dbReference type="RefSeq" id="WP_129835415.1">
    <property type="nucleotide sequence ID" value="NZ_CP035704.1"/>
</dbReference>
<dbReference type="Proteomes" id="UP000291562">
    <property type="component" value="Chromosome"/>
</dbReference>
<comment type="subcellular location">
    <subcellularLocation>
        <location evidence="5">Cell inner membrane</location>
        <topology evidence="5">Single-pass membrane protein</topology>
        <orientation evidence="5">Periplasmic side</orientation>
    </subcellularLocation>
    <subcellularLocation>
        <location evidence="1">Membrane</location>
        <topology evidence="1">Single-pass membrane protein</topology>
    </subcellularLocation>
</comment>
<proteinExistence type="inferred from homology"/>
<feature type="transmembrane region" description="Helical" evidence="5">
    <location>
        <begin position="47"/>
        <end position="66"/>
    </location>
</feature>
<dbReference type="Pfam" id="PF03544">
    <property type="entry name" value="TonB_C"/>
    <property type="match status" value="1"/>
</dbReference>
<evidence type="ECO:0000256" key="3">
    <source>
        <dbReference type="ARBA" id="ARBA00022989"/>
    </source>
</evidence>
<name>A0A411HN82_9GAMM</name>
<dbReference type="Pfam" id="PF05569">
    <property type="entry name" value="Peptidase_M56"/>
    <property type="match status" value="1"/>
</dbReference>
<evidence type="ECO:0000259" key="6">
    <source>
        <dbReference type="PROSITE" id="PS52015"/>
    </source>
</evidence>
<dbReference type="NCBIfam" id="TIGR01352">
    <property type="entry name" value="tonB_Cterm"/>
    <property type="match status" value="1"/>
</dbReference>
<dbReference type="GO" id="GO:0005886">
    <property type="term" value="C:plasma membrane"/>
    <property type="evidence" value="ECO:0007669"/>
    <property type="project" value="UniProtKB-SubCell"/>
</dbReference>
<keyword evidence="5" id="KW-0813">Transport</keyword>
<dbReference type="OrthoDB" id="15218at2"/>
<comment type="similarity">
    <text evidence="5">Belongs to the TonB family.</text>
</comment>
<dbReference type="EMBL" id="CP035704">
    <property type="protein sequence ID" value="QBB71930.1"/>
    <property type="molecule type" value="Genomic_DNA"/>
</dbReference>
<dbReference type="PRINTS" id="PR01374">
    <property type="entry name" value="TONBPROTEIN"/>
</dbReference>
<comment type="caution">
    <text evidence="5">Lacks conserved residue(s) required for the propagation of feature annotation.</text>
</comment>
<evidence type="ECO:0000256" key="2">
    <source>
        <dbReference type="ARBA" id="ARBA00022692"/>
    </source>
</evidence>
<evidence type="ECO:0000256" key="4">
    <source>
        <dbReference type="ARBA" id="ARBA00023136"/>
    </source>
</evidence>
<dbReference type="InterPro" id="IPR003538">
    <property type="entry name" value="TonB"/>
</dbReference>
<comment type="function">
    <text evidence="5">Interacts with outer membrane receptor proteins that carry out high-affinity binding and energy dependent uptake into the periplasmic space of specific substrates. It could act to transduce energy from the cytoplasmic membrane to specific energy-requiring processes in the outer membrane, resulting in the release into the periplasm of ligands bound by these outer membrane proteins.</text>
</comment>
<feature type="transmembrane region" description="Helical" evidence="5">
    <location>
        <begin position="110"/>
        <end position="130"/>
    </location>
</feature>
<accession>A0A411HN82</accession>
<evidence type="ECO:0000313" key="8">
    <source>
        <dbReference type="Proteomes" id="UP000291562"/>
    </source>
</evidence>
<keyword evidence="5" id="KW-1003">Cell membrane</keyword>
<dbReference type="PANTHER" id="PTHR34978:SF3">
    <property type="entry name" value="SLR0241 PROTEIN"/>
    <property type="match status" value="1"/>
</dbReference>
<protein>
    <recommendedName>
        <fullName evidence="5">Protein TonB</fullName>
    </recommendedName>
</protein>
<keyword evidence="8" id="KW-1185">Reference proteome</keyword>
<feature type="transmembrane region" description="Helical" evidence="5">
    <location>
        <begin position="319"/>
        <end position="337"/>
    </location>
</feature>
<dbReference type="GO" id="GO:0015031">
    <property type="term" value="P:protein transport"/>
    <property type="evidence" value="ECO:0007669"/>
    <property type="project" value="UniProtKB-UniRule"/>
</dbReference>
<keyword evidence="5" id="KW-0653">Protein transport</keyword>
<keyword evidence="5" id="KW-0997">Cell inner membrane</keyword>
<dbReference type="GO" id="GO:0015891">
    <property type="term" value="P:siderophore transport"/>
    <property type="evidence" value="ECO:0007669"/>
    <property type="project" value="InterPro"/>
</dbReference>
<keyword evidence="2 5" id="KW-0812">Transmembrane</keyword>
<dbReference type="SUPFAM" id="SSF74653">
    <property type="entry name" value="TolA/TonB C-terminal domain"/>
    <property type="match status" value="1"/>
</dbReference>
<reference evidence="7 8" key="1">
    <citation type="submission" date="2019-01" db="EMBL/GenBank/DDBJ databases">
        <title>Pseudolysobacter antarctica gen. nov., sp. nov., isolated from Fildes Peninsula, Antarctica.</title>
        <authorList>
            <person name="Wei Z."/>
            <person name="Peng F."/>
        </authorList>
    </citation>
    <scope>NUCLEOTIDE SEQUENCE [LARGE SCALE GENOMIC DNA]</scope>
    <source>
        <strain evidence="7 8">AQ6-296</strain>
    </source>
</reference>
<feature type="transmembrane region" description="Helical" evidence="5">
    <location>
        <begin position="15"/>
        <end position="35"/>
    </location>
</feature>
<evidence type="ECO:0000313" key="7">
    <source>
        <dbReference type="EMBL" id="QBB71930.1"/>
    </source>
</evidence>
<keyword evidence="4 5" id="KW-0472">Membrane</keyword>
<evidence type="ECO:0000256" key="1">
    <source>
        <dbReference type="ARBA" id="ARBA00004167"/>
    </source>
</evidence>
<dbReference type="PANTHER" id="PTHR34978">
    <property type="entry name" value="POSSIBLE SENSOR-TRANSDUCER PROTEIN BLAR"/>
    <property type="match status" value="1"/>
</dbReference>